<evidence type="ECO:0000256" key="4">
    <source>
        <dbReference type="ARBA" id="ARBA00022457"/>
    </source>
</evidence>
<keyword evidence="5 16" id="KW-0963">Cytoplasm</keyword>
<evidence type="ECO:0000256" key="12">
    <source>
        <dbReference type="ARBA" id="ARBA00022932"/>
    </source>
</evidence>
<dbReference type="FunFam" id="3.30.1490.100:FF:000004">
    <property type="entry name" value="DNA polymerase IV"/>
    <property type="match status" value="1"/>
</dbReference>
<sequence length="386" mass="42678">MAGIRQIIHVDMDAFYASVEQRDRPELKGKAVIVGGAAEARGVVSAASYEARKFGVHSAMPTAQAIRRCPHAVLLPVRMARYAEVSHKIQSIFEQYTPLVEPLSLDEAFLDVTASTNLFGPAEQIGRRIKEQIQSQTQLTASVGIAPNKFLAKLASDLKKPDGFVVVTEQTRQAILDPLGVGRIWGVGKVTEKALHSHGIRTIAELRATSEVELSRIVGSGATELLRLAQGQDDREVEPARQAKSLSSEQTFATDVRDRDVLLGVLLEQVEEVAQRLRHRRLKARTITLKLRYGDFRTVTRSETLHEATNLTQVLWEAAERVFGRWHRSASGALRLLGFGAGGLEPEGAEQASLFADPEAEKLQRLDRAMDAIRDRYGKRAVHRGR</sequence>
<name>A0AAW6TXJ7_9BACT</name>
<evidence type="ECO:0000256" key="3">
    <source>
        <dbReference type="ARBA" id="ARBA00011245"/>
    </source>
</evidence>
<evidence type="ECO:0000256" key="6">
    <source>
        <dbReference type="ARBA" id="ARBA00022679"/>
    </source>
</evidence>
<dbReference type="PANTHER" id="PTHR11076">
    <property type="entry name" value="DNA REPAIR POLYMERASE UMUC / TRANSFERASE FAMILY MEMBER"/>
    <property type="match status" value="1"/>
</dbReference>
<feature type="domain" description="UmuC" evidence="17">
    <location>
        <begin position="7"/>
        <end position="188"/>
    </location>
</feature>
<dbReference type="GO" id="GO:0042276">
    <property type="term" value="P:error-prone translesion synthesis"/>
    <property type="evidence" value="ECO:0007669"/>
    <property type="project" value="TreeGrafter"/>
</dbReference>
<evidence type="ECO:0000256" key="14">
    <source>
        <dbReference type="ARBA" id="ARBA00023204"/>
    </source>
</evidence>
<comment type="caution">
    <text evidence="18">The sequence shown here is derived from an EMBL/GenBank/DDBJ whole genome shotgun (WGS) entry which is preliminary data.</text>
</comment>
<gene>
    <name evidence="16 18" type="primary">dinB</name>
    <name evidence="18" type="ORF">QJ522_14220</name>
</gene>
<dbReference type="SUPFAM" id="SSF56672">
    <property type="entry name" value="DNA/RNA polymerases"/>
    <property type="match status" value="1"/>
</dbReference>
<dbReference type="Gene3D" id="3.30.70.270">
    <property type="match status" value="1"/>
</dbReference>
<keyword evidence="14 16" id="KW-0234">DNA repair</keyword>
<comment type="function">
    <text evidence="16">Poorly processive, error-prone DNA polymerase involved in untargeted mutagenesis. Copies undamaged DNA at stalled replication forks, which arise in vivo from mismatched or misaligned primer ends. These misaligned primers can be extended by PolIV. Exhibits no 3'-5' exonuclease (proofreading) activity. May be involved in translesional synthesis, in conjunction with the beta clamp from PolIII.</text>
</comment>
<dbReference type="Gene3D" id="1.10.150.20">
    <property type="entry name" value="5' to 3' exonuclease, C-terminal subdomain"/>
    <property type="match status" value="1"/>
</dbReference>
<evidence type="ECO:0000256" key="16">
    <source>
        <dbReference type="HAMAP-Rule" id="MF_01113"/>
    </source>
</evidence>
<dbReference type="SUPFAM" id="SSF100879">
    <property type="entry name" value="Lesion bypass DNA polymerase (Y-family), little finger domain"/>
    <property type="match status" value="1"/>
</dbReference>
<comment type="subcellular location">
    <subcellularLocation>
        <location evidence="1 16">Cytoplasm</location>
    </subcellularLocation>
</comment>
<dbReference type="HAMAP" id="MF_01113">
    <property type="entry name" value="DNApol_IV"/>
    <property type="match status" value="1"/>
</dbReference>
<dbReference type="PANTHER" id="PTHR11076:SF33">
    <property type="entry name" value="DNA POLYMERASE KAPPA"/>
    <property type="match status" value="1"/>
</dbReference>
<feature type="active site" evidence="16">
    <location>
        <position position="107"/>
    </location>
</feature>
<comment type="cofactor">
    <cofactor evidence="16">
        <name>Mg(2+)</name>
        <dbReference type="ChEBI" id="CHEBI:18420"/>
    </cofactor>
    <text evidence="16">Binds 2 magnesium ions per subunit.</text>
</comment>
<keyword evidence="8 16" id="KW-0235">DNA replication</keyword>
<dbReference type="NCBIfam" id="NF002882">
    <property type="entry name" value="PRK03348.1"/>
    <property type="match status" value="1"/>
</dbReference>
<evidence type="ECO:0000313" key="19">
    <source>
        <dbReference type="Proteomes" id="UP001431776"/>
    </source>
</evidence>
<dbReference type="Proteomes" id="UP001431776">
    <property type="component" value="Unassembled WGS sequence"/>
</dbReference>
<dbReference type="InterPro" id="IPR043502">
    <property type="entry name" value="DNA/RNA_pol_sf"/>
</dbReference>
<keyword evidence="19" id="KW-1185">Reference proteome</keyword>
<evidence type="ECO:0000256" key="7">
    <source>
        <dbReference type="ARBA" id="ARBA00022695"/>
    </source>
</evidence>
<dbReference type="FunFam" id="3.40.1170.60:FF:000001">
    <property type="entry name" value="DNA polymerase IV"/>
    <property type="match status" value="1"/>
</dbReference>
<accession>A0AAW6TXJ7</accession>
<dbReference type="InterPro" id="IPR024728">
    <property type="entry name" value="PolY_HhH_motif"/>
</dbReference>
<dbReference type="InterPro" id="IPR022880">
    <property type="entry name" value="DNApol_IV"/>
</dbReference>
<comment type="catalytic activity">
    <reaction evidence="15 16">
        <text>DNA(n) + a 2'-deoxyribonucleoside 5'-triphosphate = DNA(n+1) + diphosphate</text>
        <dbReference type="Rhea" id="RHEA:22508"/>
        <dbReference type="Rhea" id="RHEA-COMP:17339"/>
        <dbReference type="Rhea" id="RHEA-COMP:17340"/>
        <dbReference type="ChEBI" id="CHEBI:33019"/>
        <dbReference type="ChEBI" id="CHEBI:61560"/>
        <dbReference type="ChEBI" id="CHEBI:173112"/>
        <dbReference type="EC" id="2.7.7.7"/>
    </reaction>
</comment>
<dbReference type="GO" id="GO:0003887">
    <property type="term" value="F:DNA-directed DNA polymerase activity"/>
    <property type="evidence" value="ECO:0007669"/>
    <property type="project" value="UniProtKB-UniRule"/>
</dbReference>
<dbReference type="InterPro" id="IPR043128">
    <property type="entry name" value="Rev_trsase/Diguanyl_cyclase"/>
</dbReference>
<dbReference type="GO" id="GO:0003684">
    <property type="term" value="F:damaged DNA binding"/>
    <property type="evidence" value="ECO:0007669"/>
    <property type="project" value="InterPro"/>
</dbReference>
<evidence type="ECO:0000256" key="13">
    <source>
        <dbReference type="ARBA" id="ARBA00023125"/>
    </source>
</evidence>
<dbReference type="InterPro" id="IPR001126">
    <property type="entry name" value="UmuC"/>
</dbReference>
<dbReference type="GO" id="GO:0005829">
    <property type="term" value="C:cytosol"/>
    <property type="evidence" value="ECO:0007669"/>
    <property type="project" value="TreeGrafter"/>
</dbReference>
<feature type="binding site" evidence="16">
    <location>
        <position position="106"/>
    </location>
    <ligand>
        <name>Mg(2+)</name>
        <dbReference type="ChEBI" id="CHEBI:18420"/>
    </ligand>
</feature>
<evidence type="ECO:0000256" key="2">
    <source>
        <dbReference type="ARBA" id="ARBA00010945"/>
    </source>
</evidence>
<dbReference type="CDD" id="cd03586">
    <property type="entry name" value="PolY_Pol_IV_kappa"/>
    <property type="match status" value="1"/>
</dbReference>
<evidence type="ECO:0000256" key="11">
    <source>
        <dbReference type="ARBA" id="ARBA00022842"/>
    </source>
</evidence>
<dbReference type="EMBL" id="JASCXX010000017">
    <property type="protein sequence ID" value="MDI6450212.1"/>
    <property type="molecule type" value="Genomic_DNA"/>
</dbReference>
<evidence type="ECO:0000256" key="10">
    <source>
        <dbReference type="ARBA" id="ARBA00022763"/>
    </source>
</evidence>
<evidence type="ECO:0000313" key="18">
    <source>
        <dbReference type="EMBL" id="MDI6450212.1"/>
    </source>
</evidence>
<evidence type="ECO:0000256" key="8">
    <source>
        <dbReference type="ARBA" id="ARBA00022705"/>
    </source>
</evidence>
<keyword evidence="6 16" id="KW-0808">Transferase</keyword>
<keyword evidence="9 16" id="KW-0479">Metal-binding</keyword>
<dbReference type="NCBIfam" id="NF002751">
    <property type="entry name" value="PRK02794.1"/>
    <property type="match status" value="1"/>
</dbReference>
<dbReference type="GO" id="GO:0006281">
    <property type="term" value="P:DNA repair"/>
    <property type="evidence" value="ECO:0007669"/>
    <property type="project" value="UniProtKB-UniRule"/>
</dbReference>
<evidence type="ECO:0000256" key="15">
    <source>
        <dbReference type="ARBA" id="ARBA00049244"/>
    </source>
</evidence>
<comment type="subunit">
    <text evidence="3 16">Monomer.</text>
</comment>
<dbReference type="GO" id="GO:0006261">
    <property type="term" value="P:DNA-templated DNA replication"/>
    <property type="evidence" value="ECO:0007669"/>
    <property type="project" value="UniProtKB-UniRule"/>
</dbReference>
<protein>
    <recommendedName>
        <fullName evidence="16">DNA polymerase IV</fullName>
        <shortName evidence="16">Pol IV</shortName>
        <ecNumber evidence="16">2.7.7.7</ecNumber>
    </recommendedName>
</protein>
<feature type="binding site" evidence="16">
    <location>
        <position position="11"/>
    </location>
    <ligand>
        <name>Mg(2+)</name>
        <dbReference type="ChEBI" id="CHEBI:18420"/>
    </ligand>
</feature>
<organism evidence="18 19">
    <name type="scientific">Anaerobaca lacustris</name>
    <dbReference type="NCBI Taxonomy" id="3044600"/>
    <lineage>
        <taxon>Bacteria</taxon>
        <taxon>Pseudomonadati</taxon>
        <taxon>Planctomycetota</taxon>
        <taxon>Phycisphaerae</taxon>
        <taxon>Sedimentisphaerales</taxon>
        <taxon>Anaerobacaceae</taxon>
        <taxon>Anaerobaca</taxon>
    </lineage>
</organism>
<dbReference type="PROSITE" id="PS50173">
    <property type="entry name" value="UMUC"/>
    <property type="match status" value="1"/>
</dbReference>
<dbReference type="InterPro" id="IPR017961">
    <property type="entry name" value="DNA_pol_Y-fam_little_finger"/>
</dbReference>
<dbReference type="GO" id="GO:0000287">
    <property type="term" value="F:magnesium ion binding"/>
    <property type="evidence" value="ECO:0007669"/>
    <property type="project" value="UniProtKB-UniRule"/>
</dbReference>
<evidence type="ECO:0000256" key="9">
    <source>
        <dbReference type="ARBA" id="ARBA00022723"/>
    </source>
</evidence>
<dbReference type="RefSeq" id="WP_349245620.1">
    <property type="nucleotide sequence ID" value="NZ_JASCXX010000017.1"/>
</dbReference>
<dbReference type="AlphaFoldDB" id="A0AAW6TXJ7"/>
<dbReference type="GO" id="GO:0009432">
    <property type="term" value="P:SOS response"/>
    <property type="evidence" value="ECO:0007669"/>
    <property type="project" value="TreeGrafter"/>
</dbReference>
<dbReference type="EC" id="2.7.7.7" evidence="16"/>
<dbReference type="Pfam" id="PF00817">
    <property type="entry name" value="IMS"/>
    <property type="match status" value="1"/>
</dbReference>
<keyword evidence="13 16" id="KW-0238">DNA-binding</keyword>
<dbReference type="NCBIfam" id="NF003015">
    <property type="entry name" value="PRK03858.1"/>
    <property type="match status" value="1"/>
</dbReference>
<feature type="site" description="Substrate discrimination" evidence="16">
    <location>
        <position position="16"/>
    </location>
</feature>
<evidence type="ECO:0000256" key="5">
    <source>
        <dbReference type="ARBA" id="ARBA00022490"/>
    </source>
</evidence>
<dbReference type="Pfam" id="PF11799">
    <property type="entry name" value="IMS_C"/>
    <property type="match status" value="1"/>
</dbReference>
<keyword evidence="10 16" id="KW-0227">DNA damage</keyword>
<evidence type="ECO:0000259" key="17">
    <source>
        <dbReference type="PROSITE" id="PS50173"/>
    </source>
</evidence>
<dbReference type="NCBIfam" id="NF002677">
    <property type="entry name" value="PRK02406.1"/>
    <property type="match status" value="1"/>
</dbReference>
<dbReference type="InterPro" id="IPR036775">
    <property type="entry name" value="DNA_pol_Y-fam_lit_finger_sf"/>
</dbReference>
<proteinExistence type="inferred from homology"/>
<dbReference type="Gene3D" id="3.40.1170.60">
    <property type="match status" value="1"/>
</dbReference>
<evidence type="ECO:0000256" key="1">
    <source>
        <dbReference type="ARBA" id="ARBA00004496"/>
    </source>
</evidence>
<keyword evidence="11 16" id="KW-0460">Magnesium</keyword>
<comment type="similarity">
    <text evidence="2 16">Belongs to the DNA polymerase type-Y family.</text>
</comment>
<dbReference type="Gene3D" id="3.30.1490.100">
    <property type="entry name" value="DNA polymerase, Y-family, little finger domain"/>
    <property type="match status" value="1"/>
</dbReference>
<keyword evidence="12 16" id="KW-0239">DNA-directed DNA polymerase</keyword>
<reference evidence="18" key="1">
    <citation type="submission" date="2023-05" db="EMBL/GenBank/DDBJ databases">
        <title>Anaerotaeda fermentans gen. nov., sp. nov., a novel anaerobic planctomycete of the new family within the order Sedimentisphaerales isolated from Taman Peninsula, Russia.</title>
        <authorList>
            <person name="Khomyakova M.A."/>
            <person name="Merkel A.Y."/>
            <person name="Slobodkin A.I."/>
        </authorList>
    </citation>
    <scope>NUCLEOTIDE SEQUENCE</scope>
    <source>
        <strain evidence="18">M17dextr</strain>
    </source>
</reference>
<dbReference type="Pfam" id="PF11798">
    <property type="entry name" value="IMS_HHH"/>
    <property type="match status" value="1"/>
</dbReference>
<keyword evidence="7 16" id="KW-0548">Nucleotidyltransferase</keyword>
<keyword evidence="4 16" id="KW-0515">Mutator protein</keyword>
<dbReference type="InterPro" id="IPR050116">
    <property type="entry name" value="DNA_polymerase-Y"/>
</dbReference>